<dbReference type="Pfam" id="PF20240">
    <property type="entry name" value="DUF6597"/>
    <property type="match status" value="1"/>
</dbReference>
<feature type="domain" description="HTH araC/xylS-type" evidence="4">
    <location>
        <begin position="158"/>
        <end position="260"/>
    </location>
</feature>
<dbReference type="GO" id="GO:0003700">
    <property type="term" value="F:DNA-binding transcription factor activity"/>
    <property type="evidence" value="ECO:0007669"/>
    <property type="project" value="InterPro"/>
</dbReference>
<dbReference type="Pfam" id="PF12833">
    <property type="entry name" value="HTH_18"/>
    <property type="match status" value="1"/>
</dbReference>
<keyword evidence="2" id="KW-0238">DNA-binding</keyword>
<evidence type="ECO:0000256" key="3">
    <source>
        <dbReference type="ARBA" id="ARBA00023163"/>
    </source>
</evidence>
<protein>
    <submittedName>
        <fullName evidence="5">AraC family transcriptional regulator</fullName>
    </submittedName>
</protein>
<evidence type="ECO:0000313" key="5">
    <source>
        <dbReference type="EMBL" id="NDU98956.1"/>
    </source>
</evidence>
<dbReference type="EMBL" id="JAAFZH010000022">
    <property type="protein sequence ID" value="NDU98956.1"/>
    <property type="molecule type" value="Genomic_DNA"/>
</dbReference>
<evidence type="ECO:0000313" key="6">
    <source>
        <dbReference type="Proteomes" id="UP000474175"/>
    </source>
</evidence>
<evidence type="ECO:0000259" key="4">
    <source>
        <dbReference type="PROSITE" id="PS01124"/>
    </source>
</evidence>
<dbReference type="InterPro" id="IPR050204">
    <property type="entry name" value="AraC_XylS_family_regulators"/>
</dbReference>
<dbReference type="SMART" id="SM00342">
    <property type="entry name" value="HTH_ARAC"/>
    <property type="match status" value="1"/>
</dbReference>
<dbReference type="AlphaFoldDB" id="A0A6L9LEI3"/>
<sequence>MEYQLYAIDPILRPFIKVICSVDNRSPIIVPNQLRVLPDTCVELFINLCPPQQIAIPDGNTPSLSRSFVTSRMNSFMDVSTQDNVSFVSVCFASGQAYQFFPVSMHDISNQVINLRDLWGARADDMQECVDKAATMQERISLVQQYLIQQLYKSVAFDASVDFCLRRMQETNGMLLLDELANQVGISNRQLARRFNQYIGLSPKEFARITTFTNSLVNLKKYPSFTLTEIAYESGYYDQAHFIRACRTYSGLTPSQLIGNEQVLFCF</sequence>
<comment type="caution">
    <text evidence="5">The sequence shown here is derived from an EMBL/GenBank/DDBJ whole genome shotgun (WGS) entry which is preliminary data.</text>
</comment>
<dbReference type="GO" id="GO:0043565">
    <property type="term" value="F:sequence-specific DNA binding"/>
    <property type="evidence" value="ECO:0007669"/>
    <property type="project" value="InterPro"/>
</dbReference>
<dbReference type="InterPro" id="IPR046532">
    <property type="entry name" value="DUF6597"/>
</dbReference>
<gene>
    <name evidence="5" type="ORF">GK108_29015</name>
</gene>
<dbReference type="RefSeq" id="WP_163955090.1">
    <property type="nucleotide sequence ID" value="NZ_JAAFZH010000022.1"/>
</dbReference>
<accession>A0A6L9LEI3</accession>
<dbReference type="Proteomes" id="UP000474175">
    <property type="component" value="Unassembled WGS sequence"/>
</dbReference>
<name>A0A6L9LEI3_9BACT</name>
<evidence type="ECO:0000256" key="2">
    <source>
        <dbReference type="ARBA" id="ARBA00023125"/>
    </source>
</evidence>
<dbReference type="PROSITE" id="PS01124">
    <property type="entry name" value="HTH_ARAC_FAMILY_2"/>
    <property type="match status" value="1"/>
</dbReference>
<dbReference type="PANTHER" id="PTHR46796:SF13">
    <property type="entry name" value="HTH-TYPE TRANSCRIPTIONAL ACTIVATOR RHAS"/>
    <property type="match status" value="1"/>
</dbReference>
<keyword evidence="3" id="KW-0804">Transcription</keyword>
<keyword evidence="1" id="KW-0805">Transcription regulation</keyword>
<dbReference type="Gene3D" id="1.10.10.60">
    <property type="entry name" value="Homeodomain-like"/>
    <property type="match status" value="1"/>
</dbReference>
<dbReference type="PANTHER" id="PTHR46796">
    <property type="entry name" value="HTH-TYPE TRANSCRIPTIONAL ACTIVATOR RHAS-RELATED"/>
    <property type="match status" value="1"/>
</dbReference>
<organism evidence="5 6">
    <name type="scientific">Spirosoma terrae</name>
    <dbReference type="NCBI Taxonomy" id="1968276"/>
    <lineage>
        <taxon>Bacteria</taxon>
        <taxon>Pseudomonadati</taxon>
        <taxon>Bacteroidota</taxon>
        <taxon>Cytophagia</taxon>
        <taxon>Cytophagales</taxon>
        <taxon>Cytophagaceae</taxon>
        <taxon>Spirosoma</taxon>
    </lineage>
</organism>
<dbReference type="InterPro" id="IPR018060">
    <property type="entry name" value="HTH_AraC"/>
</dbReference>
<keyword evidence="6" id="KW-1185">Reference proteome</keyword>
<proteinExistence type="predicted"/>
<reference evidence="5 6" key="1">
    <citation type="submission" date="2020-02" db="EMBL/GenBank/DDBJ databases">
        <title>Draft genome sequence of two Spirosoma agri KCTC 52727 and Spirosoma terrae KCTC 52035.</title>
        <authorList>
            <person name="Rojas J."/>
            <person name="Ambika Manirajan B."/>
            <person name="Suarez C."/>
            <person name="Ratering S."/>
            <person name="Schnell S."/>
        </authorList>
    </citation>
    <scope>NUCLEOTIDE SEQUENCE [LARGE SCALE GENOMIC DNA]</scope>
    <source>
        <strain evidence="5 6">KCTC 52035</strain>
    </source>
</reference>
<dbReference type="InterPro" id="IPR009057">
    <property type="entry name" value="Homeodomain-like_sf"/>
</dbReference>
<dbReference type="SUPFAM" id="SSF46689">
    <property type="entry name" value="Homeodomain-like"/>
    <property type="match status" value="1"/>
</dbReference>
<evidence type="ECO:0000256" key="1">
    <source>
        <dbReference type="ARBA" id="ARBA00023015"/>
    </source>
</evidence>